<feature type="domain" description="DUF5641" evidence="1">
    <location>
        <begin position="141"/>
        <end position="232"/>
    </location>
</feature>
<dbReference type="AlphaFoldDB" id="A0A6G0I0E7"/>
<sequence>MSHDRCIHLDLLTSLDTDAFLLALRRFIARRGTTFEVLSDQGTNFRGADKELKEAFAAMESQLQERLAEEQIKFCFNPPAVMLTLLNEVEGILTAKPLSRYVSSDVSDPDPVTPSMLLMGRQDASLPQVAYAPDKLTRMCWCHCQMMADHFWTQFIRNYLPTLQTRQRWRQHTDHLFLDTVVMIVDPQLPRAHWPMGRVVKLNASDDGCIRTAEVRVGKKTYLRPVARLVQLSALPEDNPG</sequence>
<dbReference type="Proteomes" id="UP000424527">
    <property type="component" value="Unassembled WGS sequence"/>
</dbReference>
<reference evidence="2 3" key="1">
    <citation type="submission" date="2019-07" db="EMBL/GenBank/DDBJ databases">
        <title>Chromosome genome assembly for large yellow croaker.</title>
        <authorList>
            <person name="Xiao S."/>
        </authorList>
    </citation>
    <scope>NUCLEOTIDE SEQUENCE [LARGE SCALE GENOMIC DNA]</scope>
    <source>
        <strain evidence="2">JMULYC20181020</strain>
        <tissue evidence="2">Muscle</tissue>
    </source>
</reference>
<dbReference type="Gene3D" id="3.30.420.10">
    <property type="entry name" value="Ribonuclease H-like superfamily/Ribonuclease H"/>
    <property type="match status" value="1"/>
</dbReference>
<dbReference type="InterPro" id="IPR036397">
    <property type="entry name" value="RNaseH_sf"/>
</dbReference>
<dbReference type="InterPro" id="IPR040676">
    <property type="entry name" value="DUF5641"/>
</dbReference>
<dbReference type="Pfam" id="PF18701">
    <property type="entry name" value="DUF5641"/>
    <property type="match status" value="1"/>
</dbReference>
<evidence type="ECO:0000313" key="2">
    <source>
        <dbReference type="EMBL" id="KAE8284741.1"/>
    </source>
</evidence>
<evidence type="ECO:0000259" key="1">
    <source>
        <dbReference type="Pfam" id="PF18701"/>
    </source>
</evidence>
<evidence type="ECO:0000313" key="3">
    <source>
        <dbReference type="Proteomes" id="UP000424527"/>
    </source>
</evidence>
<gene>
    <name evidence="2" type="ORF">D5F01_LYC16175</name>
</gene>
<protein>
    <recommendedName>
        <fullName evidence="1">DUF5641 domain-containing protein</fullName>
    </recommendedName>
</protein>
<dbReference type="InterPro" id="IPR012337">
    <property type="entry name" value="RNaseH-like_sf"/>
</dbReference>
<comment type="caution">
    <text evidence="2">The sequence shown here is derived from an EMBL/GenBank/DDBJ whole genome shotgun (WGS) entry which is preliminary data.</text>
</comment>
<keyword evidence="3" id="KW-1185">Reference proteome</keyword>
<organism evidence="2 3">
    <name type="scientific">Larimichthys crocea</name>
    <name type="common">Large yellow croaker</name>
    <name type="synonym">Pseudosciaena crocea</name>
    <dbReference type="NCBI Taxonomy" id="215358"/>
    <lineage>
        <taxon>Eukaryota</taxon>
        <taxon>Metazoa</taxon>
        <taxon>Chordata</taxon>
        <taxon>Craniata</taxon>
        <taxon>Vertebrata</taxon>
        <taxon>Euteleostomi</taxon>
        <taxon>Actinopterygii</taxon>
        <taxon>Neopterygii</taxon>
        <taxon>Teleostei</taxon>
        <taxon>Neoteleostei</taxon>
        <taxon>Acanthomorphata</taxon>
        <taxon>Eupercaria</taxon>
        <taxon>Sciaenidae</taxon>
        <taxon>Larimichthys</taxon>
    </lineage>
</organism>
<dbReference type="PANTHER" id="PTHR47331">
    <property type="entry name" value="PHD-TYPE DOMAIN-CONTAINING PROTEIN"/>
    <property type="match status" value="1"/>
</dbReference>
<proteinExistence type="predicted"/>
<name>A0A6G0I0E7_LARCR</name>
<dbReference type="GO" id="GO:0003676">
    <property type="term" value="F:nucleic acid binding"/>
    <property type="evidence" value="ECO:0007669"/>
    <property type="project" value="InterPro"/>
</dbReference>
<dbReference type="SUPFAM" id="SSF53098">
    <property type="entry name" value="Ribonuclease H-like"/>
    <property type="match status" value="1"/>
</dbReference>
<dbReference type="EMBL" id="REGW02000016">
    <property type="protein sequence ID" value="KAE8284741.1"/>
    <property type="molecule type" value="Genomic_DNA"/>
</dbReference>
<accession>A0A6G0I0E7</accession>